<dbReference type="Proteomes" id="UP000494211">
    <property type="component" value="Unassembled WGS sequence"/>
</dbReference>
<dbReference type="PRINTS" id="PR00507">
    <property type="entry name" value="N12N6MTFRASE"/>
</dbReference>
<dbReference type="Gene3D" id="3.90.220.20">
    <property type="entry name" value="DNA methylase specificity domains"/>
    <property type="match status" value="1"/>
</dbReference>
<comment type="caution">
    <text evidence="4">The sequence shown here is derived from an EMBL/GenBank/DDBJ whole genome shotgun (WGS) entry which is preliminary data.</text>
</comment>
<dbReference type="InterPro" id="IPR052916">
    <property type="entry name" value="Type-I_RE_MTase_Subunit"/>
</dbReference>
<dbReference type="SUPFAM" id="SSF116734">
    <property type="entry name" value="DNA methylase specificity domain"/>
    <property type="match status" value="1"/>
</dbReference>
<evidence type="ECO:0000256" key="1">
    <source>
        <dbReference type="ARBA" id="ARBA00022747"/>
    </source>
</evidence>
<accession>A0ABY6YA25</accession>
<evidence type="ECO:0000313" key="4">
    <source>
        <dbReference type="EMBL" id="VWQ13381.1"/>
    </source>
</evidence>
<sequence>MKHQGMLSFSAKDVFVDIRNYLAGRFVGSTRDEFFLEEIVKLLFCKYEFIRDPQLYDKDEISHSYRSCFRSVVSKFPEIFDSNTEIELDSDSIKYVDDKINVLDLQNMERDVIGDAYELFMGSAIKGQFGQFFTPKNAADLLVSFVAPKPEDTVLDIACGAGGFLTSAASYVHSNNPSTDMRAYAQKNLYGVDKDSFLARLGRIRLASLYETASNIFCADSLIWDKATLGEELNRFDVILTNPPFGSNISAGSEETLRKFDLAHKFRRRGDQYIDIGSINSSIPPQIVFFEQCLRLLKPNGRLGIVIPESMISSSKYGYVTNYLLKNATIKALVGMPENLFKTSGRGGTHTKTCLLYLEKKEPISRNQIFFAAEAKWCGHDSRGKSIPNDDLPIIKEKFSLYCSGRLDKESNLGCEANLSDYSGTILAPRSFTCTLGVSVKDKTDSYYFPTIGELIDTDVIQVATGDEVGKLEYGTGNIPFIRTSDISNWRISTDSKHKISKETFLSLRKKQDVQIGDILMVKDGGYLIGTCAMITELDTEIVYQSHIYKFRVCSNSFGLTPEYLLAVLSSNYLRAQIESKTCTLDIINSLGNRHRELVIPIPKDKSILETITQEVKTSIQENVSSRKHAFAALDKVELLPS</sequence>
<dbReference type="PANTHER" id="PTHR42998:SF1">
    <property type="entry name" value="TYPE I RESTRICTION ENZYME HINDI METHYLASE SUBUNIT"/>
    <property type="match status" value="1"/>
</dbReference>
<dbReference type="InterPro" id="IPR044946">
    <property type="entry name" value="Restrct_endonuc_typeI_TRD_sf"/>
</dbReference>
<organism evidence="4 5">
    <name type="scientific">Bifidobacterium pseudocatenulatum</name>
    <dbReference type="NCBI Taxonomy" id="28026"/>
    <lineage>
        <taxon>Bacteria</taxon>
        <taxon>Bacillati</taxon>
        <taxon>Actinomycetota</taxon>
        <taxon>Actinomycetes</taxon>
        <taxon>Bifidobacteriales</taxon>
        <taxon>Bifidobacteriaceae</taxon>
        <taxon>Bifidobacterium</taxon>
    </lineage>
</organism>
<name>A0ABY6YA25_BIFPS</name>
<dbReference type="PROSITE" id="PS00092">
    <property type="entry name" value="N6_MTASE"/>
    <property type="match status" value="1"/>
</dbReference>
<evidence type="ECO:0000256" key="2">
    <source>
        <dbReference type="ARBA" id="ARBA00023125"/>
    </source>
</evidence>
<keyword evidence="2" id="KW-0238">DNA-binding</keyword>
<keyword evidence="1" id="KW-0680">Restriction system</keyword>
<dbReference type="InterPro" id="IPR003356">
    <property type="entry name" value="DNA_methylase_A-5"/>
</dbReference>
<dbReference type="InterPro" id="IPR029063">
    <property type="entry name" value="SAM-dependent_MTases_sf"/>
</dbReference>
<dbReference type="Gene3D" id="3.40.50.150">
    <property type="entry name" value="Vaccinia Virus protein VP39"/>
    <property type="match status" value="1"/>
</dbReference>
<dbReference type="InterPro" id="IPR002052">
    <property type="entry name" value="DNA_methylase_N6_adenine_CS"/>
</dbReference>
<evidence type="ECO:0000313" key="5">
    <source>
        <dbReference type="Proteomes" id="UP000494211"/>
    </source>
</evidence>
<dbReference type="SUPFAM" id="SSF53335">
    <property type="entry name" value="S-adenosyl-L-methionine-dependent methyltransferases"/>
    <property type="match status" value="1"/>
</dbReference>
<dbReference type="EMBL" id="CABWJV010000001">
    <property type="protein sequence ID" value="VWQ13381.1"/>
    <property type="molecule type" value="Genomic_DNA"/>
</dbReference>
<keyword evidence="5" id="KW-1185">Reference proteome</keyword>
<dbReference type="Pfam" id="PF02384">
    <property type="entry name" value="N6_Mtase"/>
    <property type="match status" value="1"/>
</dbReference>
<evidence type="ECO:0000259" key="3">
    <source>
        <dbReference type="Pfam" id="PF02384"/>
    </source>
</evidence>
<gene>
    <name evidence="4" type="ORF">BIFLH658_00331</name>
</gene>
<dbReference type="RefSeq" id="WP_172674709.1">
    <property type="nucleotide sequence ID" value="NZ_CABWJV010000001.1"/>
</dbReference>
<proteinExistence type="predicted"/>
<dbReference type="CDD" id="cd02440">
    <property type="entry name" value="AdoMet_MTases"/>
    <property type="match status" value="1"/>
</dbReference>
<feature type="domain" description="DNA methylase adenine-specific" evidence="3">
    <location>
        <begin position="109"/>
        <end position="399"/>
    </location>
</feature>
<reference evidence="4 5" key="1">
    <citation type="submission" date="2019-10" db="EMBL/GenBank/DDBJ databases">
        <authorList>
            <consortium name="Melissa Lawson"/>
            <person name="O'neill I."/>
        </authorList>
    </citation>
    <scope>NUCLEOTIDE SEQUENCE [LARGE SCALE GENOMIC DNA]</scope>
    <source>
        <strain evidence="4">LH_658</strain>
    </source>
</reference>
<protein>
    <submittedName>
        <fullName evidence="4">Type I restriction enzymeP M protein</fullName>
    </submittedName>
</protein>
<dbReference type="PANTHER" id="PTHR42998">
    <property type="entry name" value="TYPE I RESTRICTION ENZYME HINDVIIP M PROTEIN-RELATED"/>
    <property type="match status" value="1"/>
</dbReference>